<dbReference type="Pfam" id="PF01610">
    <property type="entry name" value="DDE_Tnp_ISL3"/>
    <property type="match status" value="1"/>
</dbReference>
<dbReference type="Proteomes" id="UP000675047">
    <property type="component" value="Unassembled WGS sequence"/>
</dbReference>
<evidence type="ECO:0000259" key="1">
    <source>
        <dbReference type="Pfam" id="PF01610"/>
    </source>
</evidence>
<dbReference type="RefSeq" id="WP_210668579.1">
    <property type="nucleotide sequence ID" value="NZ_JAGFBV010000093.1"/>
</dbReference>
<accession>A0A941B0H3</accession>
<reference evidence="2 3" key="1">
    <citation type="submission" date="2021-03" db="EMBL/GenBank/DDBJ databases">
        <title>Flavobacterium Flabelliformis Sp. Nov. And Flavobacterium Geliluteum Sp. Nov., Two Novel Multidrug Resistant Psychrophilic Species Isolated From Antarctica.</title>
        <authorList>
            <person name="Kralova S."/>
            <person name="Busse H.J."/>
            <person name="Bezdicek M."/>
            <person name="Nykrynova M."/>
            <person name="Kroupova E."/>
            <person name="Krsek D."/>
            <person name="Sedlacek I."/>
        </authorList>
    </citation>
    <scope>NUCLEOTIDE SEQUENCE [LARGE SCALE GENOMIC DNA]</scope>
    <source>
        <strain evidence="2 3">P7388</strain>
    </source>
</reference>
<protein>
    <submittedName>
        <fullName evidence="2">Transposase</fullName>
    </submittedName>
</protein>
<sequence>NRSTNASAESFNAKIKAFRSKFRGVRNVEYFLFRLTTIYA</sequence>
<organism evidence="2 3">
    <name type="scientific">Flavobacterium geliluteum</name>
    <dbReference type="NCBI Taxonomy" id="2816120"/>
    <lineage>
        <taxon>Bacteria</taxon>
        <taxon>Pseudomonadati</taxon>
        <taxon>Bacteroidota</taxon>
        <taxon>Flavobacteriia</taxon>
        <taxon>Flavobacteriales</taxon>
        <taxon>Flavobacteriaceae</taxon>
        <taxon>Flavobacterium</taxon>
    </lineage>
</organism>
<feature type="non-terminal residue" evidence="2">
    <location>
        <position position="1"/>
    </location>
</feature>
<dbReference type="AlphaFoldDB" id="A0A941B0H3"/>
<dbReference type="EMBL" id="JAGFBV010000093">
    <property type="protein sequence ID" value="MBP4140172.1"/>
    <property type="molecule type" value="Genomic_DNA"/>
</dbReference>
<comment type="caution">
    <text evidence="2">The sequence shown here is derived from an EMBL/GenBank/DDBJ whole genome shotgun (WGS) entry which is preliminary data.</text>
</comment>
<keyword evidence="3" id="KW-1185">Reference proteome</keyword>
<evidence type="ECO:0000313" key="2">
    <source>
        <dbReference type="EMBL" id="MBP4140172.1"/>
    </source>
</evidence>
<dbReference type="InterPro" id="IPR002560">
    <property type="entry name" value="Transposase_DDE"/>
</dbReference>
<gene>
    <name evidence="2" type="ORF">J3495_19080</name>
</gene>
<proteinExistence type="predicted"/>
<name>A0A941B0H3_9FLAO</name>
<evidence type="ECO:0000313" key="3">
    <source>
        <dbReference type="Proteomes" id="UP000675047"/>
    </source>
</evidence>
<feature type="domain" description="Transposase IS204/IS1001/IS1096/IS1165 DDE" evidence="1">
    <location>
        <begin position="2"/>
        <end position="34"/>
    </location>
</feature>